<dbReference type="AlphaFoldDB" id="A0A151XJM0"/>
<evidence type="ECO:0000313" key="3">
    <source>
        <dbReference type="Proteomes" id="UP000075809"/>
    </source>
</evidence>
<evidence type="ECO:0008006" key="4">
    <source>
        <dbReference type="Google" id="ProtNLM"/>
    </source>
</evidence>
<dbReference type="EMBL" id="KQ982074">
    <property type="protein sequence ID" value="KYQ60495.1"/>
    <property type="molecule type" value="Genomic_DNA"/>
</dbReference>
<feature type="chain" id="PRO_5007591971" description="Secapin" evidence="1">
    <location>
        <begin position="26"/>
        <end position="121"/>
    </location>
</feature>
<dbReference type="KEGG" id="mzt:108721630"/>
<evidence type="ECO:0000256" key="1">
    <source>
        <dbReference type="SAM" id="SignalP"/>
    </source>
</evidence>
<dbReference type="OrthoDB" id="7615767at2759"/>
<organism evidence="2 3">
    <name type="scientific">Mycetomoellerius zeteki</name>
    <dbReference type="NCBI Taxonomy" id="64791"/>
    <lineage>
        <taxon>Eukaryota</taxon>
        <taxon>Metazoa</taxon>
        <taxon>Ecdysozoa</taxon>
        <taxon>Arthropoda</taxon>
        <taxon>Hexapoda</taxon>
        <taxon>Insecta</taxon>
        <taxon>Pterygota</taxon>
        <taxon>Neoptera</taxon>
        <taxon>Endopterygota</taxon>
        <taxon>Hymenoptera</taxon>
        <taxon>Apocrita</taxon>
        <taxon>Aculeata</taxon>
        <taxon>Formicoidea</taxon>
        <taxon>Formicidae</taxon>
        <taxon>Myrmicinae</taxon>
        <taxon>Mycetomoellerius</taxon>
    </lineage>
</organism>
<keyword evidence="3" id="KW-1185">Reference proteome</keyword>
<accession>A0A151XJM0</accession>
<reference evidence="2 3" key="1">
    <citation type="submission" date="2015-09" db="EMBL/GenBank/DDBJ databases">
        <title>Trachymyrmex zeteki WGS genome.</title>
        <authorList>
            <person name="Nygaard S."/>
            <person name="Hu H."/>
            <person name="Boomsma J."/>
            <person name="Zhang G."/>
        </authorList>
    </citation>
    <scope>NUCLEOTIDE SEQUENCE [LARGE SCALE GENOMIC DNA]</scope>
    <source>
        <strain evidence="2">Tzet28-1</strain>
        <tissue evidence="2">Whole body</tissue>
    </source>
</reference>
<protein>
    <recommendedName>
        <fullName evidence="4">Secapin</fullName>
    </recommendedName>
</protein>
<evidence type="ECO:0000313" key="2">
    <source>
        <dbReference type="EMBL" id="KYQ60495.1"/>
    </source>
</evidence>
<proteinExistence type="predicted"/>
<feature type="signal peptide" evidence="1">
    <location>
        <begin position="1"/>
        <end position="25"/>
    </location>
</feature>
<keyword evidence="1" id="KW-0732">Signal</keyword>
<name>A0A151XJM0_9HYME</name>
<sequence>MRFYFPQRFLSVLLLLVALTCATQASSLRARRSVWNDIGNTLNNIGQTIKGTMKTGIDSLFLHQHSTADPETIQPTLEPNWNETTLLKRNESNFREIIDAPVRCPPNHVLVRNKCRIHGRR</sequence>
<gene>
    <name evidence="2" type="ORF">ALC60_00478</name>
</gene>
<dbReference type="Proteomes" id="UP000075809">
    <property type="component" value="Unassembled WGS sequence"/>
</dbReference>